<dbReference type="PIRSF" id="PIRSF002419">
    <property type="entry name" value="Tetraspanin"/>
    <property type="match status" value="1"/>
</dbReference>
<dbReference type="PROSITE" id="PS51257">
    <property type="entry name" value="PROKAR_LIPOPROTEIN"/>
    <property type="match status" value="1"/>
</dbReference>
<keyword evidence="5 6" id="KW-0472">Membrane</keyword>
<dbReference type="SUPFAM" id="SSF48652">
    <property type="entry name" value="Tetraspanin"/>
    <property type="match status" value="1"/>
</dbReference>
<reference evidence="7" key="1">
    <citation type="submission" date="2018-04" db="EMBL/GenBank/DDBJ databases">
        <title>Transcriptome of Schizaphis graminum biotype I.</title>
        <authorList>
            <person name="Scully E.D."/>
            <person name="Geib S.M."/>
            <person name="Palmer N.A."/>
            <person name="Koch K."/>
            <person name="Bradshaw J."/>
            <person name="Heng-Moss T."/>
            <person name="Sarath G."/>
        </authorList>
    </citation>
    <scope>NUCLEOTIDE SEQUENCE</scope>
</reference>
<sequence length="269" mass="29573">MIKYIFKTKIELMLKINKIIFVIILFQSCGLLLMLLAVWMWVDPTFSLSMVQDEASYYTGVYLILFVGTLLLIVGFLGCAAAISESQCSLVLYFCLLLTVLVAQISAAVWMYANNDKLVELVRYTVKTTVQSEYGSIEGRTETFDAIQSGFECCGASGPSDWAGSKYNNPQTESLELAISSPEQSYKIPASCCKGDPKQCSDAQTAVASGPISELIYSEGCTEKLLYTTRKSMIIFLVLLVAIGSVEFFGLVLALILCCAIRAVNTYKN</sequence>
<feature type="transmembrane region" description="Helical" evidence="6">
    <location>
        <begin position="90"/>
        <end position="113"/>
    </location>
</feature>
<evidence type="ECO:0000256" key="1">
    <source>
        <dbReference type="ARBA" id="ARBA00004141"/>
    </source>
</evidence>
<keyword evidence="3 6" id="KW-0812">Transmembrane</keyword>
<dbReference type="AlphaFoldDB" id="A0A2S2P9Y4"/>
<dbReference type="Gene3D" id="1.10.1450.10">
    <property type="entry name" value="Tetraspanin"/>
    <property type="match status" value="1"/>
</dbReference>
<feature type="transmembrane region" description="Helical" evidence="6">
    <location>
        <begin position="62"/>
        <end position="83"/>
    </location>
</feature>
<keyword evidence="4 6" id="KW-1133">Transmembrane helix</keyword>
<organism evidence="7">
    <name type="scientific">Schizaphis graminum</name>
    <name type="common">Green bug aphid</name>
    <dbReference type="NCBI Taxonomy" id="13262"/>
    <lineage>
        <taxon>Eukaryota</taxon>
        <taxon>Metazoa</taxon>
        <taxon>Ecdysozoa</taxon>
        <taxon>Arthropoda</taxon>
        <taxon>Hexapoda</taxon>
        <taxon>Insecta</taxon>
        <taxon>Pterygota</taxon>
        <taxon>Neoptera</taxon>
        <taxon>Paraneoptera</taxon>
        <taxon>Hemiptera</taxon>
        <taxon>Sternorrhyncha</taxon>
        <taxon>Aphidomorpha</taxon>
        <taxon>Aphidoidea</taxon>
        <taxon>Aphididae</taxon>
        <taxon>Aphidini</taxon>
        <taxon>Schizaphis</taxon>
    </lineage>
</organism>
<dbReference type="PANTHER" id="PTHR19282:SF551">
    <property type="entry name" value="RE08073P-RELATED"/>
    <property type="match status" value="1"/>
</dbReference>
<comment type="similarity">
    <text evidence="2 6">Belongs to the tetraspanin (TM4SF) family.</text>
</comment>
<dbReference type="InterPro" id="IPR008952">
    <property type="entry name" value="Tetraspanin_EC2_sf"/>
</dbReference>
<name>A0A2S2P9Y4_SCHGA</name>
<proteinExistence type="inferred from homology"/>
<dbReference type="Pfam" id="PF00335">
    <property type="entry name" value="Tetraspanin"/>
    <property type="match status" value="1"/>
</dbReference>
<evidence type="ECO:0000313" key="7">
    <source>
        <dbReference type="EMBL" id="MBY26220.1"/>
    </source>
</evidence>
<evidence type="ECO:0000256" key="4">
    <source>
        <dbReference type="ARBA" id="ARBA00022989"/>
    </source>
</evidence>
<dbReference type="EMBL" id="GGMR01013601">
    <property type="protein sequence ID" value="MBY26220.1"/>
    <property type="molecule type" value="Transcribed_RNA"/>
</dbReference>
<feature type="transmembrane region" description="Helical" evidence="6">
    <location>
        <begin position="234"/>
        <end position="261"/>
    </location>
</feature>
<evidence type="ECO:0000256" key="6">
    <source>
        <dbReference type="RuleBase" id="RU361218"/>
    </source>
</evidence>
<feature type="transmembrane region" description="Helical" evidence="6">
    <location>
        <begin position="20"/>
        <end position="42"/>
    </location>
</feature>
<gene>
    <name evidence="7" type="primary">Cd9_0</name>
    <name evidence="7" type="ORF">g.118877</name>
</gene>
<evidence type="ECO:0000256" key="5">
    <source>
        <dbReference type="ARBA" id="ARBA00023136"/>
    </source>
</evidence>
<accession>A0A2S2P9Y4</accession>
<dbReference type="InterPro" id="IPR018499">
    <property type="entry name" value="Tetraspanin/Peripherin"/>
</dbReference>
<dbReference type="InterPro" id="IPR000301">
    <property type="entry name" value="Tetraspanin_animals"/>
</dbReference>
<evidence type="ECO:0000256" key="3">
    <source>
        <dbReference type="ARBA" id="ARBA00022692"/>
    </source>
</evidence>
<dbReference type="PRINTS" id="PR00259">
    <property type="entry name" value="TMFOUR"/>
</dbReference>
<dbReference type="GO" id="GO:0005886">
    <property type="term" value="C:plasma membrane"/>
    <property type="evidence" value="ECO:0007669"/>
    <property type="project" value="TreeGrafter"/>
</dbReference>
<dbReference type="PANTHER" id="PTHR19282">
    <property type="entry name" value="TETRASPANIN"/>
    <property type="match status" value="1"/>
</dbReference>
<protein>
    <recommendedName>
        <fullName evidence="6">Tetraspanin</fullName>
    </recommendedName>
</protein>
<evidence type="ECO:0000256" key="2">
    <source>
        <dbReference type="ARBA" id="ARBA00006840"/>
    </source>
</evidence>
<comment type="subcellular location">
    <subcellularLocation>
        <location evidence="1 6">Membrane</location>
        <topology evidence="1 6">Multi-pass membrane protein</topology>
    </subcellularLocation>
</comment>